<evidence type="ECO:0000313" key="7">
    <source>
        <dbReference type="EMBL" id="SPT68790.1"/>
    </source>
</evidence>
<dbReference type="PANTHER" id="PTHR42792:SF2">
    <property type="entry name" value="FLAGELLIN"/>
    <property type="match status" value="1"/>
</dbReference>
<name>A0A2X0VM36_9GAMM</name>
<gene>
    <name evidence="7" type="primary">flaB</name>
    <name evidence="7" type="ORF">NCTC13093_00127</name>
</gene>
<accession>A0A2X0VM36</accession>
<dbReference type="GO" id="GO:0009288">
    <property type="term" value="C:bacterial-type flagellum"/>
    <property type="evidence" value="ECO:0007669"/>
    <property type="project" value="UniProtKB-SubCell"/>
</dbReference>
<dbReference type="InterPro" id="IPR001029">
    <property type="entry name" value="Flagellin_N"/>
</dbReference>
<evidence type="ECO:0000259" key="5">
    <source>
        <dbReference type="Pfam" id="PF00669"/>
    </source>
</evidence>
<evidence type="ECO:0000256" key="1">
    <source>
        <dbReference type="ARBA" id="ARBA00005709"/>
    </source>
</evidence>
<dbReference type="Gene3D" id="1.20.1330.10">
    <property type="entry name" value="f41 fragment of flagellin, N-terminal domain"/>
    <property type="match status" value="1"/>
</dbReference>
<dbReference type="GO" id="GO:0005198">
    <property type="term" value="F:structural molecule activity"/>
    <property type="evidence" value="ECO:0007669"/>
    <property type="project" value="UniProtKB-UniRule"/>
</dbReference>
<dbReference type="PANTHER" id="PTHR42792">
    <property type="entry name" value="FLAGELLIN"/>
    <property type="match status" value="1"/>
</dbReference>
<comment type="subcellular location">
    <subcellularLocation>
        <location evidence="4">Secreted</location>
    </subcellularLocation>
    <subcellularLocation>
        <location evidence="4">Bacterial flagellum</location>
    </subcellularLocation>
</comment>
<comment type="function">
    <text evidence="4">Flagellin is the subunit protein which polymerizes to form the filaments of bacterial flagella.</text>
</comment>
<evidence type="ECO:0000313" key="8">
    <source>
        <dbReference type="Proteomes" id="UP000250086"/>
    </source>
</evidence>
<keyword evidence="2 4" id="KW-0964">Secreted</keyword>
<proteinExistence type="inferred from homology"/>
<dbReference type="SUPFAM" id="SSF64518">
    <property type="entry name" value="Phase 1 flagellin"/>
    <property type="match status" value="1"/>
</dbReference>
<evidence type="ECO:0000256" key="2">
    <source>
        <dbReference type="ARBA" id="ARBA00022525"/>
    </source>
</evidence>
<dbReference type="Pfam" id="PF00669">
    <property type="entry name" value="Flagellin_N"/>
    <property type="match status" value="1"/>
</dbReference>
<dbReference type="AlphaFoldDB" id="A0A2X0VM36"/>
<evidence type="ECO:0000256" key="4">
    <source>
        <dbReference type="RuleBase" id="RU362073"/>
    </source>
</evidence>
<organism evidence="7 8">
    <name type="scientific">Anaerobiospirillum thomasii</name>
    <dbReference type="NCBI Taxonomy" id="179995"/>
    <lineage>
        <taxon>Bacteria</taxon>
        <taxon>Pseudomonadati</taxon>
        <taxon>Pseudomonadota</taxon>
        <taxon>Gammaproteobacteria</taxon>
        <taxon>Aeromonadales</taxon>
        <taxon>Succinivibrionaceae</taxon>
        <taxon>Anaerobiospirillum</taxon>
    </lineage>
</organism>
<evidence type="ECO:0000256" key="3">
    <source>
        <dbReference type="ARBA" id="ARBA00023143"/>
    </source>
</evidence>
<keyword evidence="7" id="KW-0969">Cilium</keyword>
<dbReference type="PRINTS" id="PR00207">
    <property type="entry name" value="FLAGELLIN"/>
</dbReference>
<keyword evidence="8" id="KW-1185">Reference proteome</keyword>
<evidence type="ECO:0000259" key="6">
    <source>
        <dbReference type="Pfam" id="PF00700"/>
    </source>
</evidence>
<dbReference type="RefSeq" id="WP_113743004.1">
    <property type="nucleotide sequence ID" value="NZ_UAPU01000005.1"/>
</dbReference>
<dbReference type="Pfam" id="PF00700">
    <property type="entry name" value="Flagellin_C"/>
    <property type="match status" value="1"/>
</dbReference>
<sequence length="309" mass="33405">MPLYVNSNLASLNARRQVNRATNGLDTAFERLSSGQRINSAKDDAAGLQISNRLSTQIDGLSMGNRNAQDCISYAQTAEGALDEITNMLQRIRTLSLQAANGTYSPTDRAALQQEVDHLNKEIVRVAKNTSFAGQDLLNGKAGVLPFQVGPNPSSIIKIDLTCGFDTDQLTDLTVELSGDEFTIPPSESWAGGTFKYKDVFKYDPQGGGINISTPEEAQKVLGGIDGLINAIDTKRAELGAIQNRVEATIRNQANVSENVHAARAQIRDTDWAEETANLTAMQILQQSSTSVLTQANTRPQIALSLLQK</sequence>
<comment type="similarity">
    <text evidence="1 4">Belongs to the bacterial flagellin family.</text>
</comment>
<feature type="domain" description="Flagellin N-terminal" evidence="5">
    <location>
        <begin position="5"/>
        <end position="141"/>
    </location>
</feature>
<dbReference type="Proteomes" id="UP000250086">
    <property type="component" value="Unassembled WGS sequence"/>
</dbReference>
<dbReference type="InterPro" id="IPR001492">
    <property type="entry name" value="Flagellin"/>
</dbReference>
<keyword evidence="7" id="KW-0282">Flagellum</keyword>
<dbReference type="OrthoDB" id="9796789at2"/>
<dbReference type="Gene3D" id="1.20.120.340">
    <property type="entry name" value="Flagellar protein FliS"/>
    <property type="match status" value="1"/>
</dbReference>
<dbReference type="GO" id="GO:0005576">
    <property type="term" value="C:extracellular region"/>
    <property type="evidence" value="ECO:0007669"/>
    <property type="project" value="UniProtKB-SubCell"/>
</dbReference>
<keyword evidence="3 4" id="KW-0975">Bacterial flagellum</keyword>
<reference evidence="7 8" key="1">
    <citation type="submission" date="2018-06" db="EMBL/GenBank/DDBJ databases">
        <authorList>
            <consortium name="Pathogen Informatics"/>
            <person name="Doyle S."/>
        </authorList>
    </citation>
    <scope>NUCLEOTIDE SEQUENCE [LARGE SCALE GENOMIC DNA]</scope>
    <source>
        <strain evidence="7 8">NCTC13093</strain>
    </source>
</reference>
<dbReference type="InterPro" id="IPR046358">
    <property type="entry name" value="Flagellin_C"/>
</dbReference>
<dbReference type="EMBL" id="UAPV01000001">
    <property type="protein sequence ID" value="SPT68790.1"/>
    <property type="molecule type" value="Genomic_DNA"/>
</dbReference>
<protein>
    <recommendedName>
        <fullName evidence="4">Flagellin</fullName>
    </recommendedName>
</protein>
<feature type="domain" description="Flagellin C-terminal" evidence="6">
    <location>
        <begin position="223"/>
        <end position="307"/>
    </location>
</feature>
<keyword evidence="7" id="KW-0966">Cell projection</keyword>